<sequence>MAVSRGVMGDALIGNKSKVTRNLREKQNYSIQIWRITIAVTSKSFEPSSTGGRADVPNKCLGQCIYAVELGYINDYLQDGAHYTEEARASERARIFAKRAYKRELAVDAYPYDISELAKAPLDEADRWLQYKDWSLATVLVSLLPTTQMVLSSSFLLMFFQRRLVDRCFCHRSGGTY</sequence>
<reference evidence="1" key="1">
    <citation type="submission" date="2019-03" db="EMBL/GenBank/DDBJ databases">
        <authorList>
            <person name="Mank J."/>
            <person name="Almeida P."/>
        </authorList>
    </citation>
    <scope>NUCLEOTIDE SEQUENCE</scope>
    <source>
        <strain evidence="1">78183</strain>
    </source>
</reference>
<organism evidence="1">
    <name type="scientific">Salix viminalis</name>
    <name type="common">Common osier</name>
    <name type="synonym">Basket willow</name>
    <dbReference type="NCBI Taxonomy" id="40686"/>
    <lineage>
        <taxon>Eukaryota</taxon>
        <taxon>Viridiplantae</taxon>
        <taxon>Streptophyta</taxon>
        <taxon>Embryophyta</taxon>
        <taxon>Tracheophyta</taxon>
        <taxon>Spermatophyta</taxon>
        <taxon>Magnoliopsida</taxon>
        <taxon>eudicotyledons</taxon>
        <taxon>Gunneridae</taxon>
        <taxon>Pentapetalae</taxon>
        <taxon>rosids</taxon>
        <taxon>fabids</taxon>
        <taxon>Malpighiales</taxon>
        <taxon>Salicaceae</taxon>
        <taxon>Saliceae</taxon>
        <taxon>Salix</taxon>
    </lineage>
</organism>
<gene>
    <name evidence="1" type="ORF">SVIM_LOCUS62669</name>
</gene>
<dbReference type="AlphaFoldDB" id="A0A6N2KR90"/>
<name>A0A6N2KR90_SALVM</name>
<dbReference type="EMBL" id="CAADRP010000247">
    <property type="protein sequence ID" value="VFU25713.1"/>
    <property type="molecule type" value="Genomic_DNA"/>
</dbReference>
<evidence type="ECO:0000313" key="1">
    <source>
        <dbReference type="EMBL" id="VFU25713.1"/>
    </source>
</evidence>
<protein>
    <submittedName>
        <fullName evidence="1">Uncharacterized protein</fullName>
    </submittedName>
</protein>
<proteinExistence type="predicted"/>
<accession>A0A6N2KR90</accession>